<name>A0AA45ARG2_VERDA</name>
<dbReference type="Gene3D" id="3.30.1360.10">
    <property type="entry name" value="RNA polymerase, RBP11-like subunit"/>
    <property type="match status" value="1"/>
</dbReference>
<reference evidence="10 11" key="1">
    <citation type="submission" date="2017-12" db="EMBL/GenBank/DDBJ databases">
        <title>Comparative genomics yields insights into virulence evolution of Verticillium dahliae.</title>
        <authorList>
            <person name="Fan R."/>
            <person name="Armitage A.D."/>
            <person name="Cascant-Lopez E."/>
            <person name="Sobczyk M."/>
            <person name="Cockerton H.M."/>
            <person name="Harrison R.J."/>
        </authorList>
    </citation>
    <scope>NUCLEOTIDE SEQUENCE [LARGE SCALE GENOMIC DNA]</scope>
    <source>
        <strain evidence="10 11">12008</strain>
    </source>
</reference>
<dbReference type="InterPro" id="IPR022842">
    <property type="entry name" value="RNAP_Rpo3/Rpb3/RPAC1"/>
</dbReference>
<feature type="region of interest" description="Disordered" evidence="8">
    <location>
        <begin position="418"/>
        <end position="443"/>
    </location>
</feature>
<dbReference type="PANTHER" id="PTHR11800:SF2">
    <property type="entry name" value="DNA-DIRECTED RNA POLYMERASE II SUBUNIT RPB3"/>
    <property type="match status" value="1"/>
</dbReference>
<dbReference type="FunFam" id="2.170.120.12:FF:000002">
    <property type="entry name" value="DNA-directed RNA polymerase II subunit RPB3"/>
    <property type="match status" value="1"/>
</dbReference>
<dbReference type="CDD" id="cd07031">
    <property type="entry name" value="RNAP_II_RPB3"/>
    <property type="match status" value="1"/>
</dbReference>
<gene>
    <name evidence="10" type="ORF">BJF96_g458</name>
</gene>
<evidence type="ECO:0000313" key="10">
    <source>
        <dbReference type="EMBL" id="PNH36390.1"/>
    </source>
</evidence>
<accession>A0AA45ARG2</accession>
<dbReference type="Pfam" id="PF01000">
    <property type="entry name" value="RNA_pol_A_bac"/>
    <property type="match status" value="1"/>
</dbReference>
<evidence type="ECO:0000256" key="6">
    <source>
        <dbReference type="ARBA" id="ARBA00025804"/>
    </source>
</evidence>
<dbReference type="InterPro" id="IPR011262">
    <property type="entry name" value="DNA-dir_RNA_pol_insert"/>
</dbReference>
<dbReference type="InterPro" id="IPR011263">
    <property type="entry name" value="DNA-dir_RNA_pol_RpoA/D/Rpb3"/>
</dbReference>
<evidence type="ECO:0000256" key="2">
    <source>
        <dbReference type="ARBA" id="ARBA00011730"/>
    </source>
</evidence>
<comment type="similarity">
    <text evidence="6">Belongs to the archaeal Rpo3/eukaryotic RPB3 RNA polymerase subunit family.</text>
</comment>
<feature type="compositionally biased region" description="Polar residues" evidence="8">
    <location>
        <begin position="418"/>
        <end position="431"/>
    </location>
</feature>
<dbReference type="GO" id="GO:0046983">
    <property type="term" value="F:protein dimerization activity"/>
    <property type="evidence" value="ECO:0007669"/>
    <property type="project" value="InterPro"/>
</dbReference>
<evidence type="ECO:0000259" key="9">
    <source>
        <dbReference type="SMART" id="SM00662"/>
    </source>
</evidence>
<dbReference type="Gene3D" id="2.170.120.12">
    <property type="entry name" value="DNA-directed RNA polymerase, insert domain"/>
    <property type="match status" value="1"/>
</dbReference>
<dbReference type="SUPFAM" id="SSF56553">
    <property type="entry name" value="Insert subdomain of RNA polymerase alpha subunit"/>
    <property type="match status" value="1"/>
</dbReference>
<dbReference type="InterPro" id="IPR036643">
    <property type="entry name" value="RNApol_insert_sf"/>
</dbReference>
<dbReference type="SMART" id="SM00662">
    <property type="entry name" value="RPOLD"/>
    <property type="match status" value="1"/>
</dbReference>
<dbReference type="AlphaFoldDB" id="A0AA45ARG2"/>
<dbReference type="NCBIfam" id="NF001988">
    <property type="entry name" value="PRK00783.1"/>
    <property type="match status" value="1"/>
</dbReference>
<evidence type="ECO:0000256" key="5">
    <source>
        <dbReference type="ARBA" id="ARBA00023242"/>
    </source>
</evidence>
<dbReference type="GO" id="GO:0003677">
    <property type="term" value="F:DNA binding"/>
    <property type="evidence" value="ECO:0007669"/>
    <property type="project" value="InterPro"/>
</dbReference>
<evidence type="ECO:0000256" key="3">
    <source>
        <dbReference type="ARBA" id="ARBA00022478"/>
    </source>
</evidence>
<dbReference type="GO" id="GO:0003899">
    <property type="term" value="F:DNA-directed RNA polymerase activity"/>
    <property type="evidence" value="ECO:0007669"/>
    <property type="project" value="InterPro"/>
</dbReference>
<keyword evidence="3" id="KW-0240">DNA-directed RNA polymerase</keyword>
<dbReference type="HAMAP" id="MF_00320">
    <property type="entry name" value="RNApol_arch_Rpo3"/>
    <property type="match status" value="1"/>
</dbReference>
<dbReference type="PROSITE" id="PS00446">
    <property type="entry name" value="RNA_POL_D_30KD"/>
    <property type="match status" value="1"/>
</dbReference>
<dbReference type="Proteomes" id="UP000236305">
    <property type="component" value="Unassembled WGS sequence"/>
</dbReference>
<feature type="domain" description="DNA-directed RNA polymerase RpoA/D/Rpb3-type" evidence="9">
    <location>
        <begin position="127"/>
        <end position="371"/>
    </location>
</feature>
<sequence>MLKNMGDSVREMLEIFGPHKKKLKVWSKTPTTGSAGVCVEIAAQVQSLIETDKVCMETDEEALRDLKTIQLDLRLRLSEPRDLASGRHRHSFTRDRQEQAKMDYEPMLLDNEVGGPSVKISNTEADRVVFNLSNCHLSFANSLRRVIQAEVPIVAIDLVEIEANTSVLADEFIAHRLGLIPLHSKEAASLHYSRDCDCEQYCDNCSVKLTLHARCTSDDIMKVYASDLVVDSFRQNNTVGNPVITDPDGLGSLIAKLRRGQELKVTCIAKKGIAKEHAKWMPTSAVGFEYDPHNKLHHIDLWYETDAATEWPKSRNADQEDPPQEGEPFDFDAKPGRFYFDVETVGSLDPDQIIQEGIKIMQEKLALMLHTLTGEAEGGGMDGGDFDGPRSPDMNMDGQGWNDQGYTTPYNGGNQTAWGGGSATTPYNNATPYGASGQSGGWN</sequence>
<evidence type="ECO:0000256" key="1">
    <source>
        <dbReference type="ARBA" id="ARBA00004123"/>
    </source>
</evidence>
<proteinExistence type="inferred from homology"/>
<evidence type="ECO:0000256" key="4">
    <source>
        <dbReference type="ARBA" id="ARBA00023163"/>
    </source>
</evidence>
<evidence type="ECO:0000256" key="7">
    <source>
        <dbReference type="ARBA" id="ARBA00072506"/>
    </source>
</evidence>
<comment type="subunit">
    <text evidence="2">Component of the RNA polymerase II (Pol II) complex consisting of 12 subunits.</text>
</comment>
<dbReference type="EMBL" id="MPSH01000001">
    <property type="protein sequence ID" value="PNH36390.1"/>
    <property type="molecule type" value="Genomic_DNA"/>
</dbReference>
<dbReference type="PANTHER" id="PTHR11800">
    <property type="entry name" value="DNA-DIRECTED RNA POLYMERASE"/>
    <property type="match status" value="1"/>
</dbReference>
<evidence type="ECO:0000313" key="11">
    <source>
        <dbReference type="Proteomes" id="UP000236305"/>
    </source>
</evidence>
<comment type="caution">
    <text evidence="10">The sequence shown here is derived from an EMBL/GenBank/DDBJ whole genome shotgun (WGS) entry which is preliminary data.</text>
</comment>
<dbReference type="GO" id="GO:0006366">
    <property type="term" value="P:transcription by RNA polymerase II"/>
    <property type="evidence" value="ECO:0007669"/>
    <property type="project" value="TreeGrafter"/>
</dbReference>
<dbReference type="GO" id="GO:0005665">
    <property type="term" value="C:RNA polymerase II, core complex"/>
    <property type="evidence" value="ECO:0007669"/>
    <property type="project" value="TreeGrafter"/>
</dbReference>
<dbReference type="InterPro" id="IPR050518">
    <property type="entry name" value="Rpo3/RPB3_RNA_Pol_subunit"/>
</dbReference>
<dbReference type="InterPro" id="IPR036603">
    <property type="entry name" value="RBP11-like"/>
</dbReference>
<dbReference type="InterPro" id="IPR001514">
    <property type="entry name" value="DNA-dir_RNA_pol_30-40kDasu_CS"/>
</dbReference>
<evidence type="ECO:0000256" key="8">
    <source>
        <dbReference type="SAM" id="MobiDB-lite"/>
    </source>
</evidence>
<comment type="subcellular location">
    <subcellularLocation>
        <location evidence="1">Nucleus</location>
    </subcellularLocation>
</comment>
<keyword evidence="5" id="KW-0539">Nucleus</keyword>
<dbReference type="SUPFAM" id="SSF55257">
    <property type="entry name" value="RBP11-like subunits of RNA polymerase"/>
    <property type="match status" value="1"/>
</dbReference>
<keyword evidence="4" id="KW-0804">Transcription</keyword>
<dbReference type="Pfam" id="PF01193">
    <property type="entry name" value="RNA_pol_L"/>
    <property type="match status" value="1"/>
</dbReference>
<organism evidence="10 11">
    <name type="scientific">Verticillium dahliae</name>
    <name type="common">Verticillium wilt</name>
    <dbReference type="NCBI Taxonomy" id="27337"/>
    <lineage>
        <taxon>Eukaryota</taxon>
        <taxon>Fungi</taxon>
        <taxon>Dikarya</taxon>
        <taxon>Ascomycota</taxon>
        <taxon>Pezizomycotina</taxon>
        <taxon>Sordariomycetes</taxon>
        <taxon>Hypocreomycetidae</taxon>
        <taxon>Glomerellales</taxon>
        <taxon>Plectosphaerellaceae</taxon>
        <taxon>Verticillium</taxon>
    </lineage>
</organism>
<protein>
    <recommendedName>
        <fullName evidence="7">DNA-directed RNA polymerase II subunit RPB3</fullName>
    </recommendedName>
</protein>